<feature type="region of interest" description="Disordered" evidence="1">
    <location>
        <begin position="1"/>
        <end position="29"/>
    </location>
</feature>
<dbReference type="EMBL" id="LR796572">
    <property type="protein sequence ID" value="CAB4151831.1"/>
    <property type="molecule type" value="Genomic_DNA"/>
</dbReference>
<gene>
    <name evidence="2" type="ORF">UFOVP594_35</name>
</gene>
<evidence type="ECO:0000256" key="1">
    <source>
        <dbReference type="SAM" id="MobiDB-lite"/>
    </source>
</evidence>
<accession>A0A6J5N127</accession>
<feature type="compositionally biased region" description="Basic and acidic residues" evidence="1">
    <location>
        <begin position="20"/>
        <end position="29"/>
    </location>
</feature>
<name>A0A6J5N127_9CAUD</name>
<organism evidence="2">
    <name type="scientific">uncultured Caudovirales phage</name>
    <dbReference type="NCBI Taxonomy" id="2100421"/>
    <lineage>
        <taxon>Viruses</taxon>
        <taxon>Duplodnaviria</taxon>
        <taxon>Heunggongvirae</taxon>
        <taxon>Uroviricota</taxon>
        <taxon>Caudoviricetes</taxon>
        <taxon>Peduoviridae</taxon>
        <taxon>Maltschvirus</taxon>
        <taxon>Maltschvirus maltsch</taxon>
    </lineage>
</organism>
<sequence>MAKKKLEPQPSLIPTVIPPKENKSDKKGVPRTELYEMFRTWLELPSMFKGKNETDLIEKVGIDDVMILELLQHRTQNDFAAFYDVDIGTLSVWKRKMRADGYDPMFGIRKWSQTLMKNIVTATYNSGMSKDPKANADRKLFMQLTGWVEKSAVEHQAPQTLMDLLKQKIDDDDRLAKKNNRKA</sequence>
<reference evidence="2" key="1">
    <citation type="submission" date="2020-04" db="EMBL/GenBank/DDBJ databases">
        <authorList>
            <person name="Chiriac C."/>
            <person name="Salcher M."/>
            <person name="Ghai R."/>
            <person name="Kavagutti S V."/>
        </authorList>
    </citation>
    <scope>NUCLEOTIDE SEQUENCE</scope>
</reference>
<evidence type="ECO:0000313" key="2">
    <source>
        <dbReference type="EMBL" id="CAB4151831.1"/>
    </source>
</evidence>
<proteinExistence type="predicted"/>
<protein>
    <submittedName>
        <fullName evidence="2">Uncharacterized protein</fullName>
    </submittedName>
</protein>